<proteinExistence type="predicted"/>
<dbReference type="Gene3D" id="2.30.42.10">
    <property type="match status" value="3"/>
</dbReference>
<dbReference type="InterPro" id="IPR001478">
    <property type="entry name" value="PDZ"/>
</dbReference>
<keyword evidence="3" id="KW-0966">Cell projection</keyword>
<feature type="domain" description="PDZ" evidence="5">
    <location>
        <begin position="242"/>
        <end position="313"/>
    </location>
</feature>
<feature type="compositionally biased region" description="Low complexity" evidence="4">
    <location>
        <begin position="659"/>
        <end position="669"/>
    </location>
</feature>
<gene>
    <name evidence="7" type="primary">LOC101849653</name>
</gene>
<feature type="compositionally biased region" description="Low complexity" evidence="4">
    <location>
        <begin position="592"/>
        <end position="617"/>
    </location>
</feature>
<feature type="compositionally biased region" description="Basic and acidic residues" evidence="4">
    <location>
        <begin position="733"/>
        <end position="743"/>
    </location>
</feature>
<protein>
    <submittedName>
        <fullName evidence="7">Uncharacterized protein LOC101849653</fullName>
    </submittedName>
</protein>
<feature type="region of interest" description="Disordered" evidence="4">
    <location>
        <begin position="715"/>
        <end position="747"/>
    </location>
</feature>
<organism evidence="6 7">
    <name type="scientific">Aplysia californica</name>
    <name type="common">California sea hare</name>
    <dbReference type="NCBI Taxonomy" id="6500"/>
    <lineage>
        <taxon>Eukaryota</taxon>
        <taxon>Metazoa</taxon>
        <taxon>Spiralia</taxon>
        <taxon>Lophotrochozoa</taxon>
        <taxon>Mollusca</taxon>
        <taxon>Gastropoda</taxon>
        <taxon>Heterobranchia</taxon>
        <taxon>Euthyneura</taxon>
        <taxon>Tectipleura</taxon>
        <taxon>Aplysiida</taxon>
        <taxon>Aplysioidea</taxon>
        <taxon>Aplysiidae</taxon>
        <taxon>Aplysia</taxon>
    </lineage>
</organism>
<evidence type="ECO:0000256" key="4">
    <source>
        <dbReference type="SAM" id="MobiDB-lite"/>
    </source>
</evidence>
<dbReference type="PROSITE" id="PS50106">
    <property type="entry name" value="PDZ"/>
    <property type="match status" value="3"/>
</dbReference>
<dbReference type="SUPFAM" id="SSF50156">
    <property type="entry name" value="PDZ domain-like"/>
    <property type="match status" value="3"/>
</dbReference>
<feature type="region of interest" description="Disordered" evidence="4">
    <location>
        <begin position="759"/>
        <end position="795"/>
    </location>
</feature>
<feature type="region of interest" description="Disordered" evidence="4">
    <location>
        <begin position="588"/>
        <end position="681"/>
    </location>
</feature>
<keyword evidence="2" id="KW-0677">Repeat</keyword>
<feature type="compositionally biased region" description="Low complexity" evidence="4">
    <location>
        <begin position="521"/>
        <end position="539"/>
    </location>
</feature>
<name>A0ABM1ABA2_APLCA</name>
<evidence type="ECO:0000256" key="1">
    <source>
        <dbReference type="ARBA" id="ARBA00004316"/>
    </source>
</evidence>
<evidence type="ECO:0000259" key="5">
    <source>
        <dbReference type="PROSITE" id="PS50106"/>
    </source>
</evidence>
<dbReference type="PANTHER" id="PTHR23116:SF29">
    <property type="entry name" value="PDZ DOMAIN-CONTAINING PROTEIN 7"/>
    <property type="match status" value="1"/>
</dbReference>
<dbReference type="Pfam" id="PF00595">
    <property type="entry name" value="PDZ"/>
    <property type="match status" value="3"/>
</dbReference>
<dbReference type="PANTHER" id="PTHR23116">
    <property type="entry name" value="PDZ DOMAIN CONTAINING WHIRLIN AND HARMONIN-RELATED"/>
    <property type="match status" value="1"/>
</dbReference>
<dbReference type="InterPro" id="IPR051844">
    <property type="entry name" value="USH2_Complex_Protein"/>
</dbReference>
<sequence length="1083" mass="119333">MSSSKEYVQHFNQLTLQLLSDKERGELHKGLRNYQRTSDLPRLARTVRRLLDTPEKQKLLAYIRAPMSSLEKCHFDRLFGESGPNSVVMSTISSSRPGFLGPITTPPGSTSALERPVTIHGSRGGSMGFSIRGGSEFGLGIYVSMVKPGSPADIADLKVGDHILLANGVDFNCVANSGAVKVLSSSALLNLVVVRTGKVPEWKVARERVLWYDVASCRVVATPPASETSSTSSAPHVLVERKVVINVSQDSDFIGLNIRGGREYGVGIYVSRVDAGGLASKVGLSAGDQIINSNGVDFTSINHTDAVDELRSSTHLIITIRSLGKYPVYKELCAEYTWSDGTSHTTRQLDAIGGGPPSTFSGGSIARRHTQRTRARESSIDLTPFAHTSHNNNNNGNTNQGYVSADDDNIEEIEELDDGLEVQRTAICYPGDKDIMYRRSYEDSWKELDNITDADDHHTETQMANSWSVDNKDSLGHFRHGSDHSEHAVDYTTFLQQSALREQQRQEIQQQQQQQHQQQQQQHQQQQQQHQQQQHQQQQLRSSIISHGYIESVNNNEPVIETFIEDGEDIPVIETVIEEAVTDFSASSPVFTTTSSAGRSPTPSRSSSQSRENGTSEHVYSEVAVTSVQRTRTNSHSGESSPTAAIQPIYATVNKKRGSTGSVRSVGSGKTRRAPEAPSGAKVVVSNGVTENNLDEISTELRRLQTRQSTLGFREISRVAGSDTSSSSQASSEKGDDSFDKGSKSGTWTSLKNKLKGSLRIKGSNKNRSSIPSADAYARSNSNSSNNSTPSGSLRQKGVFERSFGSQLLNAHSSDRYNLMGVLEDHARRTLKDDECTAVLRHVHNYHENKDLNRLVELLLIILDKSDKRLLLVDVRGVIAPSHVEKFDNLVAHCNLQGYDNAFKRISAQEQFKVRTAEKPERSTKPQPMRARNGELPVGTKGNNHGFYEVNPEEPSFQTFSAEDFKRRPSHLEVVILEKQGNTRGIPKNLDGCELVYISKHKNYLGLQIKGGRNNTEDQAIRIHTVVKGGAASDDRALQPGKEITHVDGKSLLGLSCDEAESILQLSFSIKTPVNMELRLRRS</sequence>
<feature type="compositionally biased region" description="Basic and acidic residues" evidence="4">
    <location>
        <begin position="914"/>
        <end position="924"/>
    </location>
</feature>
<feature type="compositionally biased region" description="Low complexity" evidence="4">
    <location>
        <begin position="722"/>
        <end position="732"/>
    </location>
</feature>
<feature type="region of interest" description="Disordered" evidence="4">
    <location>
        <begin position="371"/>
        <end position="404"/>
    </location>
</feature>
<comment type="subcellular location">
    <subcellularLocation>
        <location evidence="1">Cell projection</location>
    </subcellularLocation>
</comment>
<accession>A0ABM1ABA2</accession>
<evidence type="ECO:0000313" key="7">
    <source>
        <dbReference type="RefSeq" id="XP_012944405.1"/>
    </source>
</evidence>
<reference evidence="7" key="1">
    <citation type="submission" date="2025-08" db="UniProtKB">
        <authorList>
            <consortium name="RefSeq"/>
        </authorList>
    </citation>
    <scope>IDENTIFICATION</scope>
</reference>
<feature type="domain" description="PDZ" evidence="5">
    <location>
        <begin position="995"/>
        <end position="1065"/>
    </location>
</feature>
<dbReference type="RefSeq" id="XP_012944405.1">
    <property type="nucleotide sequence ID" value="XM_013088951.2"/>
</dbReference>
<keyword evidence="6" id="KW-1185">Reference proteome</keyword>
<evidence type="ECO:0000256" key="3">
    <source>
        <dbReference type="ARBA" id="ARBA00023273"/>
    </source>
</evidence>
<dbReference type="InterPro" id="IPR036034">
    <property type="entry name" value="PDZ_sf"/>
</dbReference>
<evidence type="ECO:0000313" key="6">
    <source>
        <dbReference type="Proteomes" id="UP000694888"/>
    </source>
</evidence>
<dbReference type="Gene3D" id="1.20.1160.20">
    <property type="match status" value="2"/>
</dbReference>
<evidence type="ECO:0000256" key="2">
    <source>
        <dbReference type="ARBA" id="ARBA00022737"/>
    </source>
</evidence>
<feature type="compositionally biased region" description="Polar residues" evidence="4">
    <location>
        <begin position="624"/>
        <end position="644"/>
    </location>
</feature>
<feature type="region of interest" description="Disordered" evidence="4">
    <location>
        <begin position="914"/>
        <end position="943"/>
    </location>
</feature>
<dbReference type="GeneID" id="101849653"/>
<feature type="domain" description="PDZ" evidence="5">
    <location>
        <begin position="116"/>
        <end position="186"/>
    </location>
</feature>
<dbReference type="SMART" id="SM00228">
    <property type="entry name" value="PDZ"/>
    <property type="match status" value="3"/>
</dbReference>
<dbReference type="Proteomes" id="UP000694888">
    <property type="component" value="Unplaced"/>
</dbReference>
<feature type="region of interest" description="Disordered" evidence="4">
    <location>
        <begin position="521"/>
        <end position="540"/>
    </location>
</feature>